<dbReference type="InterPro" id="IPR002156">
    <property type="entry name" value="RNaseH_domain"/>
</dbReference>
<evidence type="ECO:0000313" key="2">
    <source>
        <dbReference type="EMBL" id="KAF4367029.1"/>
    </source>
</evidence>
<dbReference type="Proteomes" id="UP000583929">
    <property type="component" value="Unassembled WGS sequence"/>
</dbReference>
<gene>
    <name evidence="2" type="ORF">G4B88_016741</name>
</gene>
<comment type="caution">
    <text evidence="2">The sequence shown here is derived from an EMBL/GenBank/DDBJ whole genome shotgun (WGS) entry which is preliminary data.</text>
</comment>
<sequence>MLYGDVFKFFTFGKRWVFFNFLPPKVNRPADILWWCWDHFEKDKLLRFIGFSWLIWLRRNNFIFNKKHPPDRVWIDWALEYLDQQLVLQQQQPLLLPSKPIATWSPTPSDVLQINTDAALNLGVLGYGLSAVIRDNTGRMVVAEVTYIPGCLSVQLAEAAAIKLGIQLASRWSIQKARLGSDCQTIVKAINSNLRVHTDWGQVVMDINHLKTLFQDLSSVFLS</sequence>
<evidence type="ECO:0000313" key="3">
    <source>
        <dbReference type="Proteomes" id="UP000583929"/>
    </source>
</evidence>
<accession>A0A7J6FAY9</accession>
<dbReference type="InterPro" id="IPR052929">
    <property type="entry name" value="RNase_H-like_EbsB-rel"/>
</dbReference>
<reference evidence="2 3" key="1">
    <citation type="journal article" date="2020" name="bioRxiv">
        <title>Sequence and annotation of 42 cannabis genomes reveals extensive copy number variation in cannabinoid synthesis and pathogen resistance genes.</title>
        <authorList>
            <person name="Mckernan K.J."/>
            <person name="Helbert Y."/>
            <person name="Kane L.T."/>
            <person name="Ebling H."/>
            <person name="Zhang L."/>
            <person name="Liu B."/>
            <person name="Eaton Z."/>
            <person name="Mclaughlin S."/>
            <person name="Kingan S."/>
            <person name="Baybayan P."/>
            <person name="Concepcion G."/>
            <person name="Jordan M."/>
            <person name="Riva A."/>
            <person name="Barbazuk W."/>
            <person name="Harkins T."/>
        </authorList>
    </citation>
    <scope>NUCLEOTIDE SEQUENCE [LARGE SCALE GENOMIC DNA]</scope>
    <source>
        <strain evidence="3">cv. Jamaican Lion 4</strain>
        <tissue evidence="2">Leaf</tissue>
    </source>
</reference>
<evidence type="ECO:0000259" key="1">
    <source>
        <dbReference type="Pfam" id="PF13456"/>
    </source>
</evidence>
<dbReference type="Pfam" id="PF13456">
    <property type="entry name" value="RVT_3"/>
    <property type="match status" value="1"/>
</dbReference>
<dbReference type="InterPro" id="IPR036397">
    <property type="entry name" value="RNaseH_sf"/>
</dbReference>
<dbReference type="InterPro" id="IPR012337">
    <property type="entry name" value="RNaseH-like_sf"/>
</dbReference>
<dbReference type="CDD" id="cd06222">
    <property type="entry name" value="RNase_H_like"/>
    <property type="match status" value="1"/>
</dbReference>
<protein>
    <recommendedName>
        <fullName evidence="1">RNase H type-1 domain-containing protein</fullName>
    </recommendedName>
</protein>
<dbReference type="PANTHER" id="PTHR47074:SF48">
    <property type="entry name" value="POLYNUCLEOTIDYL TRANSFERASE, RIBONUCLEASE H-LIKE SUPERFAMILY PROTEIN"/>
    <property type="match status" value="1"/>
</dbReference>
<dbReference type="GO" id="GO:0004523">
    <property type="term" value="F:RNA-DNA hybrid ribonuclease activity"/>
    <property type="evidence" value="ECO:0007669"/>
    <property type="project" value="InterPro"/>
</dbReference>
<dbReference type="GO" id="GO:0003676">
    <property type="term" value="F:nucleic acid binding"/>
    <property type="evidence" value="ECO:0007669"/>
    <property type="project" value="InterPro"/>
</dbReference>
<dbReference type="EMBL" id="JAATIQ010000248">
    <property type="protein sequence ID" value="KAF4367029.1"/>
    <property type="molecule type" value="Genomic_DNA"/>
</dbReference>
<dbReference type="Gene3D" id="3.30.420.10">
    <property type="entry name" value="Ribonuclease H-like superfamily/Ribonuclease H"/>
    <property type="match status" value="1"/>
</dbReference>
<dbReference type="AlphaFoldDB" id="A0A7J6FAY9"/>
<name>A0A7J6FAY9_CANSA</name>
<keyword evidence="3" id="KW-1185">Reference proteome</keyword>
<dbReference type="PANTHER" id="PTHR47074">
    <property type="entry name" value="BNAC02G40300D PROTEIN"/>
    <property type="match status" value="1"/>
</dbReference>
<proteinExistence type="predicted"/>
<organism evidence="2 3">
    <name type="scientific">Cannabis sativa</name>
    <name type="common">Hemp</name>
    <name type="synonym">Marijuana</name>
    <dbReference type="NCBI Taxonomy" id="3483"/>
    <lineage>
        <taxon>Eukaryota</taxon>
        <taxon>Viridiplantae</taxon>
        <taxon>Streptophyta</taxon>
        <taxon>Embryophyta</taxon>
        <taxon>Tracheophyta</taxon>
        <taxon>Spermatophyta</taxon>
        <taxon>Magnoliopsida</taxon>
        <taxon>eudicotyledons</taxon>
        <taxon>Gunneridae</taxon>
        <taxon>Pentapetalae</taxon>
        <taxon>rosids</taxon>
        <taxon>fabids</taxon>
        <taxon>Rosales</taxon>
        <taxon>Cannabaceae</taxon>
        <taxon>Cannabis</taxon>
    </lineage>
</organism>
<feature type="domain" description="RNase H type-1" evidence="1">
    <location>
        <begin position="128"/>
        <end position="220"/>
    </location>
</feature>
<dbReference type="InterPro" id="IPR044730">
    <property type="entry name" value="RNase_H-like_dom_plant"/>
</dbReference>
<dbReference type="SUPFAM" id="SSF53098">
    <property type="entry name" value="Ribonuclease H-like"/>
    <property type="match status" value="1"/>
</dbReference>